<dbReference type="NCBIfam" id="NF047648">
    <property type="entry name" value="MIGRI_fam"/>
    <property type="match status" value="1"/>
</dbReference>
<keyword evidence="1" id="KW-0472">Membrane</keyword>
<dbReference type="EMBL" id="QJKI01000029">
    <property type="protein sequence ID" value="PXX74671.1"/>
    <property type="molecule type" value="Genomic_DNA"/>
</dbReference>
<dbReference type="AlphaFoldDB" id="A0A318KJ70"/>
<feature type="transmembrane region" description="Helical" evidence="1">
    <location>
        <begin position="65"/>
        <end position="86"/>
    </location>
</feature>
<reference evidence="2 3" key="1">
    <citation type="submission" date="2018-05" db="EMBL/GenBank/DDBJ databases">
        <title>Genomic Encyclopedia of Type Strains, Phase IV (KMG-IV): sequencing the most valuable type-strain genomes for metagenomic binning, comparative biology and taxonomic classification.</title>
        <authorList>
            <person name="Goeker M."/>
        </authorList>
    </citation>
    <scope>NUCLEOTIDE SEQUENCE [LARGE SCALE GENOMIC DNA]</scope>
    <source>
        <strain evidence="2 3">DSM 29661</strain>
    </source>
</reference>
<evidence type="ECO:0000256" key="1">
    <source>
        <dbReference type="SAM" id="Phobius"/>
    </source>
</evidence>
<dbReference type="Proteomes" id="UP000247555">
    <property type="component" value="Unassembled WGS sequence"/>
</dbReference>
<evidence type="ECO:0000313" key="3">
    <source>
        <dbReference type="Proteomes" id="UP000247555"/>
    </source>
</evidence>
<keyword evidence="1" id="KW-0812">Transmembrane</keyword>
<proteinExistence type="predicted"/>
<dbReference type="InterPro" id="IPR058186">
    <property type="entry name" value="MIGRI"/>
</dbReference>
<accession>A0A318KJ70</accession>
<gene>
    <name evidence="2" type="ORF">DFR34_1297</name>
</gene>
<evidence type="ECO:0000313" key="2">
    <source>
        <dbReference type="EMBL" id="PXX74671.1"/>
    </source>
</evidence>
<feature type="transmembrane region" description="Helical" evidence="1">
    <location>
        <begin position="12"/>
        <end position="30"/>
    </location>
</feature>
<comment type="caution">
    <text evidence="2">The sequence shown here is derived from an EMBL/GenBank/DDBJ whole genome shotgun (WGS) entry which is preliminary data.</text>
</comment>
<protein>
    <submittedName>
        <fullName evidence="2">Uncharacterized protein</fullName>
    </submittedName>
</protein>
<sequence length="89" mass="10211">MPMAWRARRTKLPGAVGMPIIDTAVLTGWIMFGRLFKFFLLATVLVLLVRLLFSRQQRHGLREWITTLAQALLISSALFVAAYWLWGVH</sequence>
<keyword evidence="1" id="KW-1133">Transmembrane helix</keyword>
<name>A0A318KJ70_9NEIS</name>
<feature type="transmembrane region" description="Helical" evidence="1">
    <location>
        <begin position="36"/>
        <end position="53"/>
    </location>
</feature>
<keyword evidence="3" id="KW-1185">Reference proteome</keyword>
<organism evidence="2 3">
    <name type="scientific">Rivihabitans pingtungensis</name>
    <dbReference type="NCBI Taxonomy" id="1054498"/>
    <lineage>
        <taxon>Bacteria</taxon>
        <taxon>Pseudomonadati</taxon>
        <taxon>Pseudomonadota</taxon>
        <taxon>Betaproteobacteria</taxon>
        <taxon>Neisseriales</taxon>
        <taxon>Aquaspirillaceae</taxon>
        <taxon>Rivihabitans</taxon>
    </lineage>
</organism>